<sequence length="370" mass="42382">MNQDLGLRVLSQILGWDDDRAREEFSRLSILARYKYDSYRDFVAGARFIEKLAEWLQQFALEDRAAAYQFVHANLIYLTPSEINHLVELCFPERFQPALRAAAAIDLGIKPYAVWADSQSARAYARLLRSSLFIGLSDGARIDAFRRANAGVISNEQVLLALEISDEKWQQVLKDLRDDLDDPEAKFQMVFLIDDFAGTGSTLIRFDKDQWKGRLEKLWKNIKDKLDTHFTSEWRLHIHHYLATEQAQRHMLQSEQKRRSSEDGNSWLPAINFSFGTILGDDLSISPSTHAEFWRLMQNHYNSSIQTKHTDVGGAENIANGYGGCGLPLVLEHNTPNNSVALLWAECDATDKESPAPAMRPLFRRRQRHS</sequence>
<dbReference type="PATRIC" id="fig|926566.3.peg.3066"/>
<dbReference type="Proteomes" id="UP000006056">
    <property type="component" value="Chromosome"/>
</dbReference>
<evidence type="ECO:0000313" key="2">
    <source>
        <dbReference type="EMBL" id="AFL89327.1"/>
    </source>
</evidence>
<dbReference type="Pfam" id="PF24390">
    <property type="entry name" value="PRTase-CE"/>
    <property type="match status" value="1"/>
</dbReference>
<gene>
    <name evidence="2" type="ordered locus">Terro_3096</name>
</gene>
<evidence type="ECO:0000313" key="3">
    <source>
        <dbReference type="Proteomes" id="UP000006056"/>
    </source>
</evidence>
<proteinExistence type="predicted"/>
<reference evidence="2 3" key="1">
    <citation type="submission" date="2012-06" db="EMBL/GenBank/DDBJ databases">
        <title>Complete genome of Terriglobus roseus DSM 18391.</title>
        <authorList>
            <consortium name="US DOE Joint Genome Institute (JGI-PGF)"/>
            <person name="Lucas S."/>
            <person name="Copeland A."/>
            <person name="Lapidus A."/>
            <person name="Glavina del Rio T."/>
            <person name="Dalin E."/>
            <person name="Tice H."/>
            <person name="Bruce D."/>
            <person name="Goodwin L."/>
            <person name="Pitluck S."/>
            <person name="Peters L."/>
            <person name="Mikhailova N."/>
            <person name="Munk A.C.C."/>
            <person name="Kyrpides N."/>
            <person name="Mavromatis K."/>
            <person name="Ivanova N."/>
            <person name="Brettin T."/>
            <person name="Detter J.C."/>
            <person name="Han C."/>
            <person name="Larimer F."/>
            <person name="Land M."/>
            <person name="Hauser L."/>
            <person name="Markowitz V."/>
            <person name="Cheng J.-F."/>
            <person name="Hugenholtz P."/>
            <person name="Woyke T."/>
            <person name="Wu D."/>
            <person name="Brambilla E."/>
            <person name="Klenk H.-P."/>
            <person name="Eisen J.A."/>
        </authorList>
    </citation>
    <scope>NUCLEOTIDE SEQUENCE [LARGE SCALE GENOMIC DNA]</scope>
    <source>
        <strain evidence="3">DSM 18391 / NRRL B-41598 / KBS 63</strain>
    </source>
</reference>
<dbReference type="RefSeq" id="WP_014786591.1">
    <property type="nucleotide sequence ID" value="NC_018014.1"/>
</dbReference>
<protein>
    <recommendedName>
        <fullName evidence="1">PRTase-CE domain-containing protein</fullName>
    </recommendedName>
</protein>
<name>I3ZJA9_TERRK</name>
<feature type="domain" description="PRTase-CE" evidence="1">
    <location>
        <begin position="53"/>
        <end position="365"/>
    </location>
</feature>
<organism evidence="2 3">
    <name type="scientific">Terriglobus roseus (strain DSM 18391 / NRRL B-41598 / KBS 63)</name>
    <dbReference type="NCBI Taxonomy" id="926566"/>
    <lineage>
        <taxon>Bacteria</taxon>
        <taxon>Pseudomonadati</taxon>
        <taxon>Acidobacteriota</taxon>
        <taxon>Terriglobia</taxon>
        <taxon>Terriglobales</taxon>
        <taxon>Acidobacteriaceae</taxon>
        <taxon>Terriglobus</taxon>
    </lineage>
</organism>
<keyword evidence="3" id="KW-1185">Reference proteome</keyword>
<dbReference type="AlphaFoldDB" id="I3ZJA9"/>
<dbReference type="HOGENOM" id="CLU_730885_0_0_0"/>
<dbReference type="KEGG" id="trs:Terro_3096"/>
<dbReference type="eggNOG" id="ENOG502Z9RN">
    <property type="taxonomic scope" value="Bacteria"/>
</dbReference>
<dbReference type="InterPro" id="IPR056920">
    <property type="entry name" value="PRTase-CE"/>
</dbReference>
<evidence type="ECO:0000259" key="1">
    <source>
        <dbReference type="Pfam" id="PF24390"/>
    </source>
</evidence>
<dbReference type="OrthoDB" id="2084254at2"/>
<dbReference type="STRING" id="926566.Terro_3096"/>
<accession>I3ZJA9</accession>
<dbReference type="EMBL" id="CP003379">
    <property type="protein sequence ID" value="AFL89327.1"/>
    <property type="molecule type" value="Genomic_DNA"/>
</dbReference>